<dbReference type="AlphaFoldDB" id="A0A4R0YWC8"/>
<dbReference type="EMBL" id="SJTG01000002">
    <property type="protein sequence ID" value="TCI11303.1"/>
    <property type="molecule type" value="Genomic_DNA"/>
</dbReference>
<protein>
    <recommendedName>
        <fullName evidence="4">PH domain-containing protein</fullName>
    </recommendedName>
</protein>
<proteinExistence type="predicted"/>
<evidence type="ECO:0000313" key="2">
    <source>
        <dbReference type="EMBL" id="TCI11303.1"/>
    </source>
</evidence>
<reference evidence="2 3" key="1">
    <citation type="submission" date="2019-02" db="EMBL/GenBank/DDBJ databases">
        <title>Dyella amyloliquefaciens sp. nov., isolated from forest soil.</title>
        <authorList>
            <person name="Gao Z.-H."/>
            <person name="Qiu L.-H."/>
        </authorList>
    </citation>
    <scope>NUCLEOTIDE SEQUENCE [LARGE SCALE GENOMIC DNA]</scope>
    <source>
        <strain evidence="2 3">KACC 12747</strain>
    </source>
</reference>
<keyword evidence="1" id="KW-0812">Transmembrane</keyword>
<organism evidence="2 3">
    <name type="scientific">Dyella soli</name>
    <dbReference type="NCBI Taxonomy" id="522319"/>
    <lineage>
        <taxon>Bacteria</taxon>
        <taxon>Pseudomonadati</taxon>
        <taxon>Pseudomonadota</taxon>
        <taxon>Gammaproteobacteria</taxon>
        <taxon>Lysobacterales</taxon>
        <taxon>Rhodanobacteraceae</taxon>
        <taxon>Dyella</taxon>
    </lineage>
</organism>
<dbReference type="RefSeq" id="WP_131410171.1">
    <property type="nucleotide sequence ID" value="NZ_SJTG01000002.1"/>
</dbReference>
<evidence type="ECO:0008006" key="4">
    <source>
        <dbReference type="Google" id="ProtNLM"/>
    </source>
</evidence>
<dbReference type="Proteomes" id="UP000291822">
    <property type="component" value="Unassembled WGS sequence"/>
</dbReference>
<keyword evidence="3" id="KW-1185">Reference proteome</keyword>
<sequence length="228" mass="24937">MSLSSEQALRQELGRDERLLWNGVPKQGLLFRASDLLAVPFSLLWGGFAIFWEYSVTSAKDAPVIMELWGIPFVLIGLYMIVGRFFADAYLRKRTVYGVTDQRVIILSGLFNREVKSLALTTLSDITFTGRSDQRGTITFGPSVFGLSMMGSAPWPGAGKRIFDATLGATHLVSGGWNSNQYKVERAGEPGATVTLDSDGPIHAMLLVSLLLWRSTPTKAHGITVSAH</sequence>
<keyword evidence="1" id="KW-0472">Membrane</keyword>
<comment type="caution">
    <text evidence="2">The sequence shown here is derived from an EMBL/GenBank/DDBJ whole genome shotgun (WGS) entry which is preliminary data.</text>
</comment>
<accession>A0A4R0YWC8</accession>
<evidence type="ECO:0000256" key="1">
    <source>
        <dbReference type="SAM" id="Phobius"/>
    </source>
</evidence>
<feature type="transmembrane region" description="Helical" evidence="1">
    <location>
        <begin position="36"/>
        <end position="56"/>
    </location>
</feature>
<feature type="transmembrane region" description="Helical" evidence="1">
    <location>
        <begin position="68"/>
        <end position="87"/>
    </location>
</feature>
<name>A0A4R0YWC8_9GAMM</name>
<keyword evidence="1" id="KW-1133">Transmembrane helix</keyword>
<gene>
    <name evidence="2" type="ORF">EZM97_21125</name>
</gene>
<evidence type="ECO:0000313" key="3">
    <source>
        <dbReference type="Proteomes" id="UP000291822"/>
    </source>
</evidence>